<name>A0A9W9K4Y8_9EURO</name>
<protein>
    <submittedName>
        <fullName evidence="1">Uncharacterized protein</fullName>
    </submittedName>
</protein>
<dbReference type="InterPro" id="IPR054208">
    <property type="entry name" value="DUF6914"/>
</dbReference>
<evidence type="ECO:0000313" key="2">
    <source>
        <dbReference type="Proteomes" id="UP001149165"/>
    </source>
</evidence>
<comment type="caution">
    <text evidence="1">The sequence shown here is derived from an EMBL/GenBank/DDBJ whole genome shotgun (WGS) entry which is preliminary data.</text>
</comment>
<dbReference type="AlphaFoldDB" id="A0A9W9K4Y8"/>
<dbReference type="OrthoDB" id="3016366at2759"/>
<reference evidence="1" key="1">
    <citation type="submission" date="2022-11" db="EMBL/GenBank/DDBJ databases">
        <authorList>
            <person name="Petersen C."/>
        </authorList>
    </citation>
    <scope>NUCLEOTIDE SEQUENCE</scope>
    <source>
        <strain evidence="1">IBT 30069</strain>
    </source>
</reference>
<proteinExistence type="predicted"/>
<keyword evidence="2" id="KW-1185">Reference proteome</keyword>
<reference evidence="1" key="2">
    <citation type="journal article" date="2023" name="IMA Fungus">
        <title>Comparative genomic study of the Penicillium genus elucidates a diverse pangenome and 15 lateral gene transfer events.</title>
        <authorList>
            <person name="Petersen C."/>
            <person name="Sorensen T."/>
            <person name="Nielsen M.R."/>
            <person name="Sondergaard T.E."/>
            <person name="Sorensen J.L."/>
            <person name="Fitzpatrick D.A."/>
            <person name="Frisvad J.C."/>
            <person name="Nielsen K.L."/>
        </authorList>
    </citation>
    <scope>NUCLEOTIDE SEQUENCE</scope>
    <source>
        <strain evidence="1">IBT 30069</strain>
    </source>
</reference>
<dbReference type="EMBL" id="JAPQKH010000006">
    <property type="protein sequence ID" value="KAJ5093239.1"/>
    <property type="molecule type" value="Genomic_DNA"/>
</dbReference>
<dbReference type="Proteomes" id="UP001149165">
    <property type="component" value="Unassembled WGS sequence"/>
</dbReference>
<sequence length="165" mass="19452">MSLTPLNINGLYILLYIRHDPPQPNNFHWAFYFHRDTQKGGTKYHVKDIGQGWIPDHNDVRFIMKEFLLVGLFKIADVPRGQEDFLDQAMRTFDDRLNTPETTCRVWILWVFDILHRPRDGQRILKSDDLPKLEIEIKEWGNQYAMSAARNEQPRPVCASLLCEL</sequence>
<accession>A0A9W9K4Y8</accession>
<evidence type="ECO:0000313" key="1">
    <source>
        <dbReference type="EMBL" id="KAJ5093239.1"/>
    </source>
</evidence>
<dbReference type="Pfam" id="PF21858">
    <property type="entry name" value="DUF6914"/>
    <property type="match status" value="1"/>
</dbReference>
<gene>
    <name evidence="1" type="ORF">N7456_009100</name>
</gene>
<organism evidence="1 2">
    <name type="scientific">Penicillium angulare</name>
    <dbReference type="NCBI Taxonomy" id="116970"/>
    <lineage>
        <taxon>Eukaryota</taxon>
        <taxon>Fungi</taxon>
        <taxon>Dikarya</taxon>
        <taxon>Ascomycota</taxon>
        <taxon>Pezizomycotina</taxon>
        <taxon>Eurotiomycetes</taxon>
        <taxon>Eurotiomycetidae</taxon>
        <taxon>Eurotiales</taxon>
        <taxon>Aspergillaceae</taxon>
        <taxon>Penicillium</taxon>
    </lineage>
</organism>